<evidence type="ECO:0000313" key="4">
    <source>
        <dbReference type="Proteomes" id="UP000075391"/>
    </source>
</evidence>
<name>A0A150WL00_BDEBC</name>
<evidence type="ECO:0000256" key="1">
    <source>
        <dbReference type="SAM" id="Coils"/>
    </source>
</evidence>
<dbReference type="SUPFAM" id="SSF103088">
    <property type="entry name" value="OmpA-like"/>
    <property type="match status" value="1"/>
</dbReference>
<dbReference type="PANTHER" id="PTHR34360:SF1">
    <property type="entry name" value="OS08G0519400 PROTEIN"/>
    <property type="match status" value="1"/>
</dbReference>
<dbReference type="EMBL" id="LUKF01000012">
    <property type="protein sequence ID" value="KYG64598.1"/>
    <property type="molecule type" value="Genomic_DNA"/>
</dbReference>
<dbReference type="PANTHER" id="PTHR34360">
    <property type="entry name" value="OS08G0519400 PROTEIN"/>
    <property type="match status" value="1"/>
</dbReference>
<dbReference type="OrthoDB" id="5287981at2"/>
<evidence type="ECO:0000256" key="2">
    <source>
        <dbReference type="SAM" id="Phobius"/>
    </source>
</evidence>
<dbReference type="InterPro" id="IPR036737">
    <property type="entry name" value="OmpA-like_sf"/>
</dbReference>
<keyword evidence="1" id="KW-0175">Coiled coil</keyword>
<organism evidence="3 4">
    <name type="scientific">Bdellovibrio bacteriovorus</name>
    <dbReference type="NCBI Taxonomy" id="959"/>
    <lineage>
        <taxon>Bacteria</taxon>
        <taxon>Pseudomonadati</taxon>
        <taxon>Bdellovibrionota</taxon>
        <taxon>Bdellovibrionia</taxon>
        <taxon>Bdellovibrionales</taxon>
        <taxon>Pseudobdellovibrionaceae</taxon>
        <taxon>Bdellovibrio</taxon>
    </lineage>
</organism>
<keyword evidence="2" id="KW-0472">Membrane</keyword>
<dbReference type="Proteomes" id="UP000075391">
    <property type="component" value="Unassembled WGS sequence"/>
</dbReference>
<accession>A0A150WL00</accession>
<gene>
    <name evidence="3" type="ORF">AZI85_04085</name>
</gene>
<feature type="coiled-coil region" evidence="1">
    <location>
        <begin position="221"/>
        <end position="259"/>
    </location>
</feature>
<feature type="transmembrane region" description="Helical" evidence="2">
    <location>
        <begin position="20"/>
        <end position="39"/>
    </location>
</feature>
<comment type="caution">
    <text evidence="3">The sequence shown here is derived from an EMBL/GenBank/DDBJ whole genome shotgun (WGS) entry which is preliminary data.</text>
</comment>
<sequence>MSFNYNKNKDHNSQDSFWTSYSDLFLGLSTIFLLLYVTASLRTGTEGLRNQIENQKLSMKVEELEHQLKMYESVKNDYLANQATKDEAQEYQELMDKLTLLQEDAKSEKDRLVQEALENEKKVKALNKYQQMVRNVLNANKMAKSKIINRDDLIKEQDVEIETQETEIADLNQDIQEKKQLIAQGELKIRQTQAVLQKRVNDLRAAYKMNKLTKNLFEQKMAQARAESQQKVQQLSQVNAQYQSQLQEATTQLGQAQGELAKTQGLLAKKEGEVVGLSGQLAETKAQAQARMAAMQAGFANEKAGMAAGFANEKARLQAGVAAAEARAQAERLAAAQRAAALQGQLSDTQGQLAKAKAEIEARKMVAGEIQRGFAKAGVKADIDMQTGDVVLDFGQAYFDSDSDRLKAEMKGVLEKAMPIYSKSLFGNPRVSDKISAVEVIGFASPTYQGRFIDPQSSKPEDKAAIKYNMDLSYRRANSIFSYMLDQQNVSFDHQKELLGLMKVSGRSFLEVMKVQNRNVASAAEFCKQNDCKKAQRVIIRFSMDQKK</sequence>
<dbReference type="AlphaFoldDB" id="A0A150WL00"/>
<dbReference type="Gene3D" id="3.30.1330.60">
    <property type="entry name" value="OmpA-like domain"/>
    <property type="match status" value="1"/>
</dbReference>
<keyword evidence="2" id="KW-0812">Transmembrane</keyword>
<evidence type="ECO:0000313" key="3">
    <source>
        <dbReference type="EMBL" id="KYG64598.1"/>
    </source>
</evidence>
<proteinExistence type="predicted"/>
<feature type="coiled-coil region" evidence="1">
    <location>
        <begin position="54"/>
        <end position="122"/>
    </location>
</feature>
<feature type="coiled-coil region" evidence="1">
    <location>
        <begin position="154"/>
        <end position="188"/>
    </location>
</feature>
<reference evidence="3 4" key="1">
    <citation type="submission" date="2016-03" db="EMBL/GenBank/DDBJ databases">
        <authorList>
            <person name="Ploux O."/>
        </authorList>
    </citation>
    <scope>NUCLEOTIDE SEQUENCE [LARGE SCALE GENOMIC DNA]</scope>
    <source>
        <strain evidence="3 4">BER2</strain>
    </source>
</reference>
<protein>
    <submittedName>
        <fullName evidence="3">Microtubule-binding protein</fullName>
    </submittedName>
</protein>
<keyword evidence="2" id="KW-1133">Transmembrane helix</keyword>
<dbReference type="RefSeq" id="WP_063243568.1">
    <property type="nucleotide sequence ID" value="NZ_LUKF01000012.1"/>
</dbReference>